<evidence type="ECO:0000313" key="2">
    <source>
        <dbReference type="EMBL" id="GAA2660700.1"/>
    </source>
</evidence>
<keyword evidence="3" id="KW-1185">Reference proteome</keyword>
<reference evidence="2 3" key="1">
    <citation type="journal article" date="2019" name="Int. J. Syst. Evol. Microbiol.">
        <title>The Global Catalogue of Microorganisms (GCM) 10K type strain sequencing project: providing services to taxonomists for standard genome sequencing and annotation.</title>
        <authorList>
            <consortium name="The Broad Institute Genomics Platform"/>
            <consortium name="The Broad Institute Genome Sequencing Center for Infectious Disease"/>
            <person name="Wu L."/>
            <person name="Ma J."/>
        </authorList>
    </citation>
    <scope>NUCLEOTIDE SEQUENCE [LARGE SCALE GENOMIC DNA]</scope>
    <source>
        <strain evidence="2 3">JCM 4524</strain>
    </source>
</reference>
<dbReference type="Proteomes" id="UP001500151">
    <property type="component" value="Unassembled WGS sequence"/>
</dbReference>
<dbReference type="EMBL" id="BAAASJ010000119">
    <property type="protein sequence ID" value="GAA2660700.1"/>
    <property type="molecule type" value="Genomic_DNA"/>
</dbReference>
<feature type="compositionally biased region" description="Gly residues" evidence="1">
    <location>
        <begin position="53"/>
        <end position="64"/>
    </location>
</feature>
<gene>
    <name evidence="2" type="ORF">GCM10010307_78420</name>
</gene>
<comment type="caution">
    <text evidence="2">The sequence shown here is derived from an EMBL/GenBank/DDBJ whole genome shotgun (WGS) entry which is preliminary data.</text>
</comment>
<name>A0ABN3RTW6_9ACTN</name>
<feature type="compositionally biased region" description="Basic and acidic residues" evidence="1">
    <location>
        <begin position="39"/>
        <end position="52"/>
    </location>
</feature>
<feature type="region of interest" description="Disordered" evidence="1">
    <location>
        <begin position="1"/>
        <end position="80"/>
    </location>
</feature>
<accession>A0ABN3RTW6</accession>
<evidence type="ECO:0000313" key="3">
    <source>
        <dbReference type="Proteomes" id="UP001500151"/>
    </source>
</evidence>
<feature type="compositionally biased region" description="Polar residues" evidence="1">
    <location>
        <begin position="8"/>
        <end position="32"/>
    </location>
</feature>
<proteinExistence type="predicted"/>
<organism evidence="2 3">
    <name type="scientific">Streptomyces vastus</name>
    <dbReference type="NCBI Taxonomy" id="285451"/>
    <lineage>
        <taxon>Bacteria</taxon>
        <taxon>Bacillati</taxon>
        <taxon>Actinomycetota</taxon>
        <taxon>Actinomycetes</taxon>
        <taxon>Kitasatosporales</taxon>
        <taxon>Streptomycetaceae</taxon>
        <taxon>Streptomyces</taxon>
    </lineage>
</organism>
<protein>
    <submittedName>
        <fullName evidence="2">Uncharacterized protein</fullName>
    </submittedName>
</protein>
<feature type="compositionally biased region" description="Low complexity" evidence="1">
    <location>
        <begin position="65"/>
        <end position="74"/>
    </location>
</feature>
<evidence type="ECO:0000256" key="1">
    <source>
        <dbReference type="SAM" id="MobiDB-lite"/>
    </source>
</evidence>
<sequence length="80" mass="7940">MAYEPRAASTSQTAEISSPRESARTPQQTAPTRATVVHTRMDRGVIRGRADPEGGGLSGAGGADSGMADVGMAAPGLGAG</sequence>